<name>A0A3M7Q0U5_BRAPC</name>
<keyword evidence="2" id="KW-1185">Reference proteome</keyword>
<evidence type="ECO:0000313" key="2">
    <source>
        <dbReference type="Proteomes" id="UP000276133"/>
    </source>
</evidence>
<gene>
    <name evidence="1" type="ORF">BpHYR1_001856</name>
</gene>
<accession>A0A3M7Q0U5</accession>
<sequence length="87" mass="10373">MKGGLDWRHRQLPQYQDAMTAEKHDDDRLSRSLHRTYAKVKIRQNVCRTSRLLLIVKQLSLKLMHQMNYEPDITSPSHMPYLIGKRK</sequence>
<comment type="caution">
    <text evidence="1">The sequence shown here is derived from an EMBL/GenBank/DDBJ whole genome shotgun (WGS) entry which is preliminary data.</text>
</comment>
<dbReference type="AlphaFoldDB" id="A0A3M7Q0U5"/>
<evidence type="ECO:0000313" key="1">
    <source>
        <dbReference type="EMBL" id="RNA04913.1"/>
    </source>
</evidence>
<proteinExistence type="predicted"/>
<protein>
    <submittedName>
        <fullName evidence="1">Uncharacterized protein</fullName>
    </submittedName>
</protein>
<organism evidence="1 2">
    <name type="scientific">Brachionus plicatilis</name>
    <name type="common">Marine rotifer</name>
    <name type="synonym">Brachionus muelleri</name>
    <dbReference type="NCBI Taxonomy" id="10195"/>
    <lineage>
        <taxon>Eukaryota</taxon>
        <taxon>Metazoa</taxon>
        <taxon>Spiralia</taxon>
        <taxon>Gnathifera</taxon>
        <taxon>Rotifera</taxon>
        <taxon>Eurotatoria</taxon>
        <taxon>Monogononta</taxon>
        <taxon>Pseudotrocha</taxon>
        <taxon>Ploima</taxon>
        <taxon>Brachionidae</taxon>
        <taxon>Brachionus</taxon>
    </lineage>
</organism>
<dbReference type="Proteomes" id="UP000276133">
    <property type="component" value="Unassembled WGS sequence"/>
</dbReference>
<dbReference type="EMBL" id="REGN01007921">
    <property type="protein sequence ID" value="RNA04913.1"/>
    <property type="molecule type" value="Genomic_DNA"/>
</dbReference>
<reference evidence="1 2" key="1">
    <citation type="journal article" date="2018" name="Sci. Rep.">
        <title>Genomic signatures of local adaptation to the degree of environmental predictability in rotifers.</title>
        <authorList>
            <person name="Franch-Gras L."/>
            <person name="Hahn C."/>
            <person name="Garcia-Roger E.M."/>
            <person name="Carmona M.J."/>
            <person name="Serra M."/>
            <person name="Gomez A."/>
        </authorList>
    </citation>
    <scope>NUCLEOTIDE SEQUENCE [LARGE SCALE GENOMIC DNA]</scope>
    <source>
        <strain evidence="1">HYR1</strain>
    </source>
</reference>